<dbReference type="RefSeq" id="WP_249865308.1">
    <property type="nucleotide sequence ID" value="NZ_CP027059.1"/>
</dbReference>
<reference evidence="2" key="2">
    <citation type="journal article" date="2021" name="J Anim Sci Technol">
        <title>Complete genome sequence of Paenibacillus konkukensis sp. nov. SK3146 as a potential probiotic strain.</title>
        <authorList>
            <person name="Jung H.I."/>
            <person name="Park S."/>
            <person name="Niu K.M."/>
            <person name="Lee S.W."/>
            <person name="Kothari D."/>
            <person name="Yi K.J."/>
            <person name="Kim S.K."/>
        </authorList>
    </citation>
    <scope>NUCLEOTIDE SEQUENCE</scope>
    <source>
        <strain evidence="2">SK3146</strain>
    </source>
</reference>
<organism evidence="2 3">
    <name type="scientific">Paenibacillus konkukensis</name>
    <dbReference type="NCBI Taxonomy" id="2020716"/>
    <lineage>
        <taxon>Bacteria</taxon>
        <taxon>Bacillati</taxon>
        <taxon>Bacillota</taxon>
        <taxon>Bacilli</taxon>
        <taxon>Bacillales</taxon>
        <taxon>Paenibacillaceae</taxon>
        <taxon>Paenibacillus</taxon>
    </lineage>
</organism>
<feature type="region of interest" description="Disordered" evidence="1">
    <location>
        <begin position="68"/>
        <end position="117"/>
    </location>
</feature>
<accession>A0ABY4RMJ9</accession>
<sequence>MEADQNRIGKRRFLFNVDILIEDETNGRALEKLLHLLNGDGIRDYQIKEGVELGKFIELALRQSISKPKSDLSGTRASAGMTAHPSQAASAADDAPTSATAAAKAPSSPAHGDPHQPIWDQLQQFKNQNSLVRLTVVKGKGIKLNIPCRILNFDPISGNVSVYHVDEKQVYLFKINEIDDFNVS</sequence>
<reference evidence="2" key="1">
    <citation type="submission" date="2018-02" db="EMBL/GenBank/DDBJ databases">
        <authorList>
            <person name="Kim S.-K."/>
            <person name="Jung H.-I."/>
            <person name="Lee S.-W."/>
        </authorList>
    </citation>
    <scope>NUCLEOTIDE SEQUENCE</scope>
    <source>
        <strain evidence="2">SK3146</strain>
    </source>
</reference>
<dbReference type="EMBL" id="CP027059">
    <property type="protein sequence ID" value="UQZ83255.1"/>
    <property type="molecule type" value="Genomic_DNA"/>
</dbReference>
<evidence type="ECO:0000313" key="3">
    <source>
        <dbReference type="Proteomes" id="UP001057134"/>
    </source>
</evidence>
<gene>
    <name evidence="2" type="ORF">SK3146_02416</name>
</gene>
<name>A0ABY4RMJ9_9BACL</name>
<evidence type="ECO:0000313" key="2">
    <source>
        <dbReference type="EMBL" id="UQZ83255.1"/>
    </source>
</evidence>
<feature type="compositionally biased region" description="Low complexity" evidence="1">
    <location>
        <begin position="83"/>
        <end position="111"/>
    </location>
</feature>
<protein>
    <submittedName>
        <fullName evidence="2">Uncharacterized protein</fullName>
    </submittedName>
</protein>
<evidence type="ECO:0000256" key="1">
    <source>
        <dbReference type="SAM" id="MobiDB-lite"/>
    </source>
</evidence>
<dbReference type="Proteomes" id="UP001057134">
    <property type="component" value="Chromosome"/>
</dbReference>
<proteinExistence type="predicted"/>
<keyword evidence="3" id="KW-1185">Reference proteome</keyword>